<protein>
    <submittedName>
        <fullName evidence="7">PIN domain-containing protein</fullName>
    </submittedName>
</protein>
<keyword evidence="2" id="KW-0540">Nuclease</keyword>
<dbReference type="PANTHER" id="PTHR42740">
    <property type="entry name" value="RIBONUCLEASE VAPC3"/>
    <property type="match status" value="1"/>
</dbReference>
<evidence type="ECO:0000313" key="7">
    <source>
        <dbReference type="EMBL" id="MUM65897.1"/>
    </source>
</evidence>
<gene>
    <name evidence="7" type="ORF">D1867_11760</name>
</gene>
<dbReference type="PANTHER" id="PTHR42740:SF1">
    <property type="entry name" value="RIBONUCLEASE VAPC3"/>
    <property type="match status" value="1"/>
</dbReference>
<comment type="caution">
    <text evidence="7">The sequence shown here is derived from an EMBL/GenBank/DDBJ whole genome shotgun (WGS) entry which is preliminary data.</text>
</comment>
<evidence type="ECO:0000256" key="3">
    <source>
        <dbReference type="ARBA" id="ARBA00022723"/>
    </source>
</evidence>
<proteinExistence type="predicted"/>
<evidence type="ECO:0000256" key="2">
    <source>
        <dbReference type="ARBA" id="ARBA00022722"/>
    </source>
</evidence>
<dbReference type="Gene3D" id="3.40.50.1010">
    <property type="entry name" value="5'-nuclease"/>
    <property type="match status" value="1"/>
</dbReference>
<dbReference type="Proteomes" id="UP000440125">
    <property type="component" value="Unassembled WGS sequence"/>
</dbReference>
<dbReference type="InterPro" id="IPR051749">
    <property type="entry name" value="PINc/VapC_TA_RNase"/>
</dbReference>
<dbReference type="Pfam" id="PF01850">
    <property type="entry name" value="PIN"/>
    <property type="match status" value="1"/>
</dbReference>
<organism evidence="7 8">
    <name type="scientific">Acidianus infernus</name>
    <dbReference type="NCBI Taxonomy" id="12915"/>
    <lineage>
        <taxon>Archaea</taxon>
        <taxon>Thermoproteota</taxon>
        <taxon>Thermoprotei</taxon>
        <taxon>Sulfolobales</taxon>
        <taxon>Sulfolobaceae</taxon>
        <taxon>Acidianus</taxon>
    </lineage>
</organism>
<dbReference type="InterPro" id="IPR002716">
    <property type="entry name" value="PIN_dom"/>
</dbReference>
<keyword evidence="4" id="KW-0378">Hydrolase</keyword>
<evidence type="ECO:0000256" key="1">
    <source>
        <dbReference type="ARBA" id="ARBA00022649"/>
    </source>
</evidence>
<keyword evidence="8" id="KW-1185">Reference proteome</keyword>
<keyword evidence="1" id="KW-1277">Toxin-antitoxin system</keyword>
<keyword evidence="3" id="KW-0479">Metal-binding</keyword>
<dbReference type="GO" id="GO:0004540">
    <property type="term" value="F:RNA nuclease activity"/>
    <property type="evidence" value="ECO:0007669"/>
    <property type="project" value="TreeGrafter"/>
</dbReference>
<dbReference type="GO" id="GO:0046872">
    <property type="term" value="F:metal ion binding"/>
    <property type="evidence" value="ECO:0007669"/>
    <property type="project" value="UniProtKB-KW"/>
</dbReference>
<keyword evidence="5" id="KW-0460">Magnesium</keyword>
<reference evidence="7 8" key="1">
    <citation type="submission" date="2019-10" db="EMBL/GenBank/DDBJ databases">
        <title>Genome Sequences from Six Type Strain Members of the Archaeal Family Sulfolobaceae: Acidianus ambivalens, Acidianus infernus, Metallosphaera prunae, Stygiolobus azoricus, Sulfolobus metallicus, and Sulfurisphaera ohwakuensis.</title>
        <authorList>
            <person name="Counts J.A."/>
            <person name="Kelly R.M."/>
        </authorList>
    </citation>
    <scope>NUCLEOTIDE SEQUENCE [LARGE SCALE GENOMIC DNA]</scope>
    <source>
        <strain evidence="7 8">DSM 3191</strain>
    </source>
</reference>
<evidence type="ECO:0000259" key="6">
    <source>
        <dbReference type="Pfam" id="PF01850"/>
    </source>
</evidence>
<evidence type="ECO:0000313" key="8">
    <source>
        <dbReference type="Proteomes" id="UP000440125"/>
    </source>
</evidence>
<dbReference type="EMBL" id="WFIY01000004">
    <property type="protein sequence ID" value="MUM65897.1"/>
    <property type="molecule type" value="Genomic_DNA"/>
</dbReference>
<dbReference type="SUPFAM" id="SSF88723">
    <property type="entry name" value="PIN domain-like"/>
    <property type="match status" value="1"/>
</dbReference>
<evidence type="ECO:0000256" key="5">
    <source>
        <dbReference type="ARBA" id="ARBA00022842"/>
    </source>
</evidence>
<evidence type="ECO:0000256" key="4">
    <source>
        <dbReference type="ARBA" id="ARBA00022801"/>
    </source>
</evidence>
<accession>A0A6A9QRP8</accession>
<name>A0A6A9QRP8_ACIIN</name>
<dbReference type="AlphaFoldDB" id="A0A6A9QRP8"/>
<sequence length="82" mass="9630">MIEYPPIIDLKEKLRIIYPTRSDYDLAIKIMVKLRKIGEPVNAVDIILSSIAINRDMIIVTNDNDFESIKKVEERLKIEKMR</sequence>
<dbReference type="GO" id="GO:0016787">
    <property type="term" value="F:hydrolase activity"/>
    <property type="evidence" value="ECO:0007669"/>
    <property type="project" value="UniProtKB-KW"/>
</dbReference>
<feature type="domain" description="PIN" evidence="6">
    <location>
        <begin position="10"/>
        <end position="71"/>
    </location>
</feature>
<dbReference type="InterPro" id="IPR029060">
    <property type="entry name" value="PIN-like_dom_sf"/>
</dbReference>